<dbReference type="GO" id="GO:0016705">
    <property type="term" value="F:oxidoreductase activity, acting on paired donors, with incorporation or reduction of molecular oxygen"/>
    <property type="evidence" value="ECO:0007669"/>
    <property type="project" value="InterPro"/>
</dbReference>
<evidence type="ECO:0000256" key="1">
    <source>
        <dbReference type="ARBA" id="ARBA00010617"/>
    </source>
</evidence>
<gene>
    <name evidence="2" type="ORF">METZ01_LOCUS136401</name>
</gene>
<reference evidence="2" key="1">
    <citation type="submission" date="2018-05" db="EMBL/GenBank/DDBJ databases">
        <authorList>
            <person name="Lanie J.A."/>
            <person name="Ng W.-L."/>
            <person name="Kazmierczak K.M."/>
            <person name="Andrzejewski T.M."/>
            <person name="Davidsen T.M."/>
            <person name="Wayne K.J."/>
            <person name="Tettelin H."/>
            <person name="Glass J.I."/>
            <person name="Rusch D."/>
            <person name="Podicherti R."/>
            <person name="Tsui H.-C.T."/>
            <person name="Winkler M.E."/>
        </authorList>
    </citation>
    <scope>NUCLEOTIDE SEQUENCE</scope>
</reference>
<protein>
    <recommendedName>
        <fullName evidence="3">Cytochrome P450</fullName>
    </recommendedName>
</protein>
<proteinExistence type="inferred from homology"/>
<dbReference type="Gene3D" id="1.10.630.10">
    <property type="entry name" value="Cytochrome P450"/>
    <property type="match status" value="1"/>
</dbReference>
<name>A0A381Z464_9ZZZZ</name>
<dbReference type="GO" id="GO:0004497">
    <property type="term" value="F:monooxygenase activity"/>
    <property type="evidence" value="ECO:0007669"/>
    <property type="project" value="InterPro"/>
</dbReference>
<sequence>MTDVRTVPSWNPFDPEFLVDPYPTYARLRDEDPVHRTPIGTLLVSRYEDVHRVLRDTETSVRQFETNAEVPEHMRPLQVLRAQREPSILGLDPPDHTRLR</sequence>
<comment type="similarity">
    <text evidence="1">Belongs to the cytochrome P450 family.</text>
</comment>
<evidence type="ECO:0008006" key="3">
    <source>
        <dbReference type="Google" id="ProtNLM"/>
    </source>
</evidence>
<dbReference type="PANTHER" id="PTHR46696">
    <property type="entry name" value="P450, PUTATIVE (EUROFUNG)-RELATED"/>
    <property type="match status" value="1"/>
</dbReference>
<dbReference type="PANTHER" id="PTHR46696:SF1">
    <property type="entry name" value="CYTOCHROME P450 YJIB-RELATED"/>
    <property type="match status" value="1"/>
</dbReference>
<feature type="non-terminal residue" evidence="2">
    <location>
        <position position="100"/>
    </location>
</feature>
<accession>A0A381Z464</accession>
<organism evidence="2">
    <name type="scientific">marine metagenome</name>
    <dbReference type="NCBI Taxonomy" id="408172"/>
    <lineage>
        <taxon>unclassified sequences</taxon>
        <taxon>metagenomes</taxon>
        <taxon>ecological metagenomes</taxon>
    </lineage>
</organism>
<evidence type="ECO:0000313" key="2">
    <source>
        <dbReference type="EMBL" id="SVA83547.1"/>
    </source>
</evidence>
<dbReference type="InterPro" id="IPR036396">
    <property type="entry name" value="Cyt_P450_sf"/>
</dbReference>
<dbReference type="AlphaFoldDB" id="A0A381Z464"/>
<dbReference type="SUPFAM" id="SSF48264">
    <property type="entry name" value="Cytochrome P450"/>
    <property type="match status" value="1"/>
</dbReference>
<dbReference type="GO" id="GO:0020037">
    <property type="term" value="F:heme binding"/>
    <property type="evidence" value="ECO:0007669"/>
    <property type="project" value="InterPro"/>
</dbReference>
<dbReference type="GO" id="GO:0005506">
    <property type="term" value="F:iron ion binding"/>
    <property type="evidence" value="ECO:0007669"/>
    <property type="project" value="InterPro"/>
</dbReference>
<dbReference type="EMBL" id="UINC01019737">
    <property type="protein sequence ID" value="SVA83547.1"/>
    <property type="molecule type" value="Genomic_DNA"/>
</dbReference>